<dbReference type="PANTHER" id="PTHR45339">
    <property type="entry name" value="HYBRID SIGNAL TRANSDUCTION HISTIDINE KINASE J"/>
    <property type="match status" value="1"/>
</dbReference>
<dbReference type="SUPFAM" id="SSF47384">
    <property type="entry name" value="Homodimeric domain of signal transducing histidine kinase"/>
    <property type="match status" value="1"/>
</dbReference>
<dbReference type="SUPFAM" id="SSF53850">
    <property type="entry name" value="Periplasmic binding protein-like II"/>
    <property type="match status" value="2"/>
</dbReference>
<dbReference type="InterPro" id="IPR004358">
    <property type="entry name" value="Sig_transdc_His_kin-like_C"/>
</dbReference>
<feature type="domain" description="Response regulatory" evidence="8">
    <location>
        <begin position="821"/>
        <end position="942"/>
    </location>
</feature>
<evidence type="ECO:0000256" key="5">
    <source>
        <dbReference type="PROSITE-ProRule" id="PRU00169"/>
    </source>
</evidence>
<keyword evidence="6" id="KW-0472">Membrane</keyword>
<evidence type="ECO:0000256" key="1">
    <source>
        <dbReference type="ARBA" id="ARBA00000085"/>
    </source>
</evidence>
<dbReference type="PROSITE" id="PS50109">
    <property type="entry name" value="HIS_KIN"/>
    <property type="match status" value="1"/>
</dbReference>
<comment type="caution">
    <text evidence="9">The sequence shown here is derived from an EMBL/GenBank/DDBJ whole genome shotgun (WGS) entry which is preliminary data.</text>
</comment>
<evidence type="ECO:0000256" key="6">
    <source>
        <dbReference type="SAM" id="Phobius"/>
    </source>
</evidence>
<organism evidence="9 10">
    <name type="scientific">Parabacteroides hominis</name>
    <dbReference type="NCBI Taxonomy" id="2763057"/>
    <lineage>
        <taxon>Bacteria</taxon>
        <taxon>Pseudomonadati</taxon>
        <taxon>Bacteroidota</taxon>
        <taxon>Bacteroidia</taxon>
        <taxon>Bacteroidales</taxon>
        <taxon>Tannerellaceae</taxon>
        <taxon>Parabacteroides</taxon>
    </lineage>
</organism>
<name>A0ABR7DRD2_9BACT</name>
<feature type="transmembrane region" description="Helical" evidence="6">
    <location>
        <begin position="514"/>
        <end position="535"/>
    </location>
</feature>
<dbReference type="Pfam" id="PF00072">
    <property type="entry name" value="Response_reg"/>
    <property type="match status" value="1"/>
</dbReference>
<dbReference type="InterPro" id="IPR011006">
    <property type="entry name" value="CheY-like_superfamily"/>
</dbReference>
<sequence length="951" mass="105932">MIADLLRKHFGQHIVLCLVAFLMLVSSAPGRAEESRRRLLRVAFPQVAGMSWTAADGSRHGLLVDYLNEIAKYTGWEYEYIDTDNKTLLKDFKEGKYELLGGHFYIPGLEQFYAYPDYNTGYSRSVLLARYDDRSIHSYDLESMNGKTIGVYKNARENIRRLKEFIAINGLHCNFRYLTFDEIVSGRGGHDFLMNGEIDLLLNNISYEKDSVRVVVAYDSQPFYIVTNPGNQEVLDGLNMALERILDANPNFAAEHYAANFPVRFVDIQLSDRDLAYIREKETITVAIPEKRLPLYKKGTGGESSSGIVADVLNEIKKFTGLQFSYMHVKSYNEAVRLVQQGKADILGFFPGSENDAIRDGLALSASYMNLNNIVARNKACNFPGEQLVGAVVEGQRLPAEIPAREVRTFTDITSALLAVNRGEVDFVYAMSSQMEQDLQRYHFSNLAPVILDNDQSAISFALSSPVDPDLLTVLNKAINNLSKSEKAVIRDRNLGAIVVSEFSLSDFIYANPVLFLAIVISILLILVTAVLVVARARMKATVIQNNLERAEAANRAKSEFLSRMSHEIRTPLNGIMGMSAIAMQNLDNDAKVEDCLGKVVMSSRHLLMLINDVLDMSKIESGKVELRLEAFDFRAFLGIFENLYHEQARNKGVDYETLLAGDMPVQLVGDSLRLNQILSNLLSNAMKFTPAGGSIKLRVSRTSEDDDNVHIRFEVIDTGCGISEENYGKIFESFEQENIDVAHKYGGTGLGLAIVKNFIELMGGNVSVESVLGSGSTFTVDLPFGKVKEKGETARFSDFGQLSDPVDGYSAVDYDFKGKHILLVEDNELNREIAMELIGATGACMESAENGVQAVKAFEDSPEGYYDLILMDIQMPNMDGYEATRHIRALKRLDARTVPIFAMTANAFAEDVEKSKEAGMDAHISKPLDVHAVYKQMSEYLTLSFQLPDK</sequence>
<dbReference type="PANTHER" id="PTHR45339:SF1">
    <property type="entry name" value="HYBRID SIGNAL TRANSDUCTION HISTIDINE KINASE J"/>
    <property type="match status" value="1"/>
</dbReference>
<dbReference type="Gene3D" id="3.30.565.10">
    <property type="entry name" value="Histidine kinase-like ATPase, C-terminal domain"/>
    <property type="match status" value="1"/>
</dbReference>
<feature type="domain" description="Histidine kinase" evidence="7">
    <location>
        <begin position="564"/>
        <end position="787"/>
    </location>
</feature>
<dbReference type="CDD" id="cd16922">
    <property type="entry name" value="HATPase_EvgS-ArcB-TorS-like"/>
    <property type="match status" value="1"/>
</dbReference>
<dbReference type="Gene3D" id="1.10.287.130">
    <property type="match status" value="1"/>
</dbReference>
<dbReference type="SMART" id="SM00448">
    <property type="entry name" value="REC"/>
    <property type="match status" value="1"/>
</dbReference>
<dbReference type="SMART" id="SM00387">
    <property type="entry name" value="HATPase_c"/>
    <property type="match status" value="1"/>
</dbReference>
<evidence type="ECO:0000256" key="4">
    <source>
        <dbReference type="ARBA" id="ARBA00023012"/>
    </source>
</evidence>
<dbReference type="Pfam" id="PF02518">
    <property type="entry name" value="HATPase_c"/>
    <property type="match status" value="1"/>
</dbReference>
<dbReference type="EMBL" id="JACOOJ010000018">
    <property type="protein sequence ID" value="MBC5633363.1"/>
    <property type="molecule type" value="Genomic_DNA"/>
</dbReference>
<dbReference type="InterPro" id="IPR003661">
    <property type="entry name" value="HisK_dim/P_dom"/>
</dbReference>
<dbReference type="Pfam" id="PF00497">
    <property type="entry name" value="SBP_bac_3"/>
    <property type="match status" value="1"/>
</dbReference>
<evidence type="ECO:0000259" key="7">
    <source>
        <dbReference type="PROSITE" id="PS50109"/>
    </source>
</evidence>
<dbReference type="InterPro" id="IPR001638">
    <property type="entry name" value="Solute-binding_3/MltF_N"/>
</dbReference>
<evidence type="ECO:0000256" key="2">
    <source>
        <dbReference type="ARBA" id="ARBA00012438"/>
    </source>
</evidence>
<dbReference type="SMART" id="SM00388">
    <property type="entry name" value="HisKA"/>
    <property type="match status" value="1"/>
</dbReference>
<dbReference type="Gene3D" id="3.40.50.2300">
    <property type="match status" value="1"/>
</dbReference>
<dbReference type="InterPro" id="IPR036097">
    <property type="entry name" value="HisK_dim/P_sf"/>
</dbReference>
<evidence type="ECO:0000313" key="10">
    <source>
        <dbReference type="Proteomes" id="UP000651475"/>
    </source>
</evidence>
<keyword evidence="10" id="KW-1185">Reference proteome</keyword>
<dbReference type="PRINTS" id="PR00344">
    <property type="entry name" value="BCTRLSENSOR"/>
</dbReference>
<dbReference type="Pfam" id="PF00512">
    <property type="entry name" value="HisKA"/>
    <property type="match status" value="1"/>
</dbReference>
<dbReference type="SMART" id="SM00062">
    <property type="entry name" value="PBPb"/>
    <property type="match status" value="2"/>
</dbReference>
<keyword evidence="4" id="KW-0902">Two-component regulatory system</keyword>
<dbReference type="Gene3D" id="3.40.190.10">
    <property type="entry name" value="Periplasmic binding protein-like II"/>
    <property type="match status" value="4"/>
</dbReference>
<evidence type="ECO:0000256" key="3">
    <source>
        <dbReference type="ARBA" id="ARBA00022553"/>
    </source>
</evidence>
<protein>
    <recommendedName>
        <fullName evidence="2">histidine kinase</fullName>
        <ecNumber evidence="2">2.7.13.3</ecNumber>
    </recommendedName>
</protein>
<dbReference type="Proteomes" id="UP000651475">
    <property type="component" value="Unassembled WGS sequence"/>
</dbReference>
<keyword evidence="6" id="KW-1133">Transmembrane helix</keyword>
<keyword evidence="6" id="KW-0812">Transmembrane</keyword>
<dbReference type="CDD" id="cd00082">
    <property type="entry name" value="HisKA"/>
    <property type="match status" value="1"/>
</dbReference>
<evidence type="ECO:0000259" key="8">
    <source>
        <dbReference type="PROSITE" id="PS50110"/>
    </source>
</evidence>
<proteinExistence type="predicted"/>
<accession>A0ABR7DRD2</accession>
<feature type="modified residue" description="4-aspartylphosphate" evidence="5">
    <location>
        <position position="873"/>
    </location>
</feature>
<dbReference type="InterPro" id="IPR005467">
    <property type="entry name" value="His_kinase_dom"/>
</dbReference>
<dbReference type="InterPro" id="IPR036890">
    <property type="entry name" value="HATPase_C_sf"/>
</dbReference>
<evidence type="ECO:0000313" key="9">
    <source>
        <dbReference type="EMBL" id="MBC5633363.1"/>
    </source>
</evidence>
<dbReference type="EC" id="2.7.13.3" evidence="2"/>
<dbReference type="PROSITE" id="PS50110">
    <property type="entry name" value="RESPONSE_REGULATORY"/>
    <property type="match status" value="1"/>
</dbReference>
<dbReference type="SUPFAM" id="SSF52172">
    <property type="entry name" value="CheY-like"/>
    <property type="match status" value="1"/>
</dbReference>
<dbReference type="InterPro" id="IPR003594">
    <property type="entry name" value="HATPase_dom"/>
</dbReference>
<comment type="catalytic activity">
    <reaction evidence="1">
        <text>ATP + protein L-histidine = ADP + protein N-phospho-L-histidine.</text>
        <dbReference type="EC" id="2.7.13.3"/>
    </reaction>
</comment>
<gene>
    <name evidence="9" type="ORF">H8S65_11390</name>
</gene>
<dbReference type="SUPFAM" id="SSF55874">
    <property type="entry name" value="ATPase domain of HSP90 chaperone/DNA topoisomerase II/histidine kinase"/>
    <property type="match status" value="1"/>
</dbReference>
<dbReference type="InterPro" id="IPR001789">
    <property type="entry name" value="Sig_transdc_resp-reg_receiver"/>
</dbReference>
<reference evidence="9 10" key="1">
    <citation type="submission" date="2020-08" db="EMBL/GenBank/DDBJ databases">
        <title>Genome public.</title>
        <authorList>
            <person name="Liu C."/>
            <person name="Sun Q."/>
        </authorList>
    </citation>
    <scope>NUCLEOTIDE SEQUENCE [LARGE SCALE GENOMIC DNA]</scope>
    <source>
        <strain evidence="9 10">NSJ-79</strain>
    </source>
</reference>
<keyword evidence="3 5" id="KW-0597">Phosphoprotein</keyword>
<dbReference type="CDD" id="cd17546">
    <property type="entry name" value="REC_hyHK_CKI1_RcsC-like"/>
    <property type="match status" value="1"/>
</dbReference>